<keyword evidence="12" id="KW-1185">Reference proteome</keyword>
<evidence type="ECO:0000256" key="10">
    <source>
        <dbReference type="SAM" id="Phobius"/>
    </source>
</evidence>
<reference evidence="11" key="2">
    <citation type="submission" date="2025-09" db="UniProtKB">
        <authorList>
            <consortium name="Ensembl"/>
        </authorList>
    </citation>
    <scope>IDENTIFICATION</scope>
</reference>
<evidence type="ECO:0000256" key="6">
    <source>
        <dbReference type="ARBA" id="ARBA00022946"/>
    </source>
</evidence>
<evidence type="ECO:0000256" key="8">
    <source>
        <dbReference type="ARBA" id="ARBA00023128"/>
    </source>
</evidence>
<dbReference type="GeneTree" id="ENSGT01130000278384"/>
<dbReference type="Ensembl" id="ENSCPRT00005014071.1">
    <property type="protein sequence ID" value="ENSCPRP00005011945.1"/>
    <property type="gene ID" value="ENSCPRG00005008517.1"/>
</dbReference>
<comment type="pathway">
    <text evidence="2">Energy metabolism; oxidative phosphorylation.</text>
</comment>
<dbReference type="GO" id="GO:0005743">
    <property type="term" value="C:mitochondrial inner membrane"/>
    <property type="evidence" value="ECO:0007669"/>
    <property type="project" value="UniProtKB-SubCell"/>
</dbReference>
<reference evidence="11" key="1">
    <citation type="submission" date="2025-08" db="UniProtKB">
        <authorList>
            <consortium name="Ensembl"/>
        </authorList>
    </citation>
    <scope>IDENTIFICATION</scope>
</reference>
<dbReference type="SUPFAM" id="SSF81431">
    <property type="entry name" value="Mitochondrial cytochrome c oxidase subunit VIIIb (aka IX)"/>
    <property type="match status" value="1"/>
</dbReference>
<evidence type="ECO:0000256" key="3">
    <source>
        <dbReference type="ARBA" id="ARBA00010117"/>
    </source>
</evidence>
<dbReference type="Pfam" id="PF02285">
    <property type="entry name" value="COX8"/>
    <property type="match status" value="1"/>
</dbReference>
<evidence type="ECO:0000256" key="2">
    <source>
        <dbReference type="ARBA" id="ARBA00004673"/>
    </source>
</evidence>
<dbReference type="Gene3D" id="4.10.81.10">
    <property type="entry name" value="Cytochrome c oxidase, subunit 8"/>
    <property type="match status" value="1"/>
</dbReference>
<keyword evidence="6" id="KW-0809">Transit peptide</keyword>
<dbReference type="PANTHER" id="PTHR16717:SF8">
    <property type="entry name" value="CYTOCHROME C OXIDASE SUBUNIT 8A"/>
    <property type="match status" value="1"/>
</dbReference>
<evidence type="ECO:0000256" key="9">
    <source>
        <dbReference type="ARBA" id="ARBA00023136"/>
    </source>
</evidence>
<evidence type="ECO:0000313" key="12">
    <source>
        <dbReference type="Proteomes" id="UP000594220"/>
    </source>
</evidence>
<evidence type="ECO:0000313" key="11">
    <source>
        <dbReference type="Ensembl" id="ENSCPRP00005011945.1"/>
    </source>
</evidence>
<keyword evidence="4 10" id="KW-0812">Transmembrane</keyword>
<dbReference type="UniPathway" id="UPA00705"/>
<sequence>MTPVMHHGSRFLSSCVIFRTVSWGRRFLRSHPPEESLGPVTVIGLLAFSLAILGPAGWFLSHLQSYKKKEKTST</sequence>
<evidence type="ECO:0000256" key="1">
    <source>
        <dbReference type="ARBA" id="ARBA00004434"/>
    </source>
</evidence>
<keyword evidence="8" id="KW-0496">Mitochondrion</keyword>
<name>A0A7M4EMK2_CROPO</name>
<protein>
    <recommendedName>
        <fullName evidence="13">Cytochrome c oxidase subunit 8A, mitochondrial</fullName>
    </recommendedName>
</protein>
<accession>A0A7M4EMK2</accession>
<keyword evidence="7 10" id="KW-1133">Transmembrane helix</keyword>
<dbReference type="InterPro" id="IPR036548">
    <property type="entry name" value="Cyt_c_oxidase_su8_sf"/>
</dbReference>
<feature type="transmembrane region" description="Helical" evidence="10">
    <location>
        <begin position="40"/>
        <end position="61"/>
    </location>
</feature>
<comment type="subcellular location">
    <subcellularLocation>
        <location evidence="1">Mitochondrion inner membrane</location>
        <topology evidence="1">Single-pass membrane protein</topology>
    </subcellularLocation>
</comment>
<evidence type="ECO:0008006" key="13">
    <source>
        <dbReference type="Google" id="ProtNLM"/>
    </source>
</evidence>
<dbReference type="PANTHER" id="PTHR16717">
    <property type="entry name" value="CYTOCHROME C OXIDASE POLYPEPTIDE VIII"/>
    <property type="match status" value="1"/>
</dbReference>
<keyword evidence="5" id="KW-0999">Mitochondrion inner membrane</keyword>
<dbReference type="AlphaFoldDB" id="A0A7M4EMK2"/>
<comment type="similarity">
    <text evidence="3">Belongs to the cytochrome c oxidase VIII family.</text>
</comment>
<dbReference type="GO" id="GO:0045277">
    <property type="term" value="C:respiratory chain complex IV"/>
    <property type="evidence" value="ECO:0007669"/>
    <property type="project" value="InterPro"/>
</dbReference>
<dbReference type="Proteomes" id="UP000594220">
    <property type="component" value="Unplaced"/>
</dbReference>
<proteinExistence type="inferred from homology"/>
<dbReference type="InterPro" id="IPR003205">
    <property type="entry name" value="Cyt_c_oxidase_su8"/>
</dbReference>
<organism evidence="11 12">
    <name type="scientific">Crocodylus porosus</name>
    <name type="common">Saltwater crocodile</name>
    <name type="synonym">Estuarine crocodile</name>
    <dbReference type="NCBI Taxonomy" id="8502"/>
    <lineage>
        <taxon>Eukaryota</taxon>
        <taxon>Metazoa</taxon>
        <taxon>Chordata</taxon>
        <taxon>Craniata</taxon>
        <taxon>Vertebrata</taxon>
        <taxon>Euteleostomi</taxon>
        <taxon>Archelosauria</taxon>
        <taxon>Archosauria</taxon>
        <taxon>Crocodylia</taxon>
        <taxon>Longirostres</taxon>
        <taxon>Crocodylidae</taxon>
        <taxon>Crocodylus</taxon>
    </lineage>
</organism>
<evidence type="ECO:0000256" key="4">
    <source>
        <dbReference type="ARBA" id="ARBA00022692"/>
    </source>
</evidence>
<evidence type="ECO:0000256" key="7">
    <source>
        <dbReference type="ARBA" id="ARBA00022989"/>
    </source>
</evidence>
<keyword evidence="9 10" id="KW-0472">Membrane</keyword>
<evidence type="ECO:0000256" key="5">
    <source>
        <dbReference type="ARBA" id="ARBA00022792"/>
    </source>
</evidence>
<dbReference type="GO" id="GO:0006123">
    <property type="term" value="P:mitochondrial electron transport, cytochrome c to oxygen"/>
    <property type="evidence" value="ECO:0007669"/>
    <property type="project" value="InterPro"/>
</dbReference>